<evidence type="ECO:0000313" key="15">
    <source>
        <dbReference type="Proteomes" id="UP000464524"/>
    </source>
</evidence>
<evidence type="ECO:0000256" key="1">
    <source>
        <dbReference type="ARBA" id="ARBA00004571"/>
    </source>
</evidence>
<dbReference type="Gene3D" id="2.170.130.10">
    <property type="entry name" value="TonB-dependent receptor, plug domain"/>
    <property type="match status" value="1"/>
</dbReference>
<dbReference type="InterPro" id="IPR036942">
    <property type="entry name" value="Beta-barrel_TonB_sf"/>
</dbReference>
<comment type="subcellular location">
    <subcellularLocation>
        <location evidence="1 8">Cell outer membrane</location>
        <topology evidence="1 8">Multi-pass membrane protein</topology>
    </subcellularLocation>
</comment>
<evidence type="ECO:0000256" key="3">
    <source>
        <dbReference type="ARBA" id="ARBA00022452"/>
    </source>
</evidence>
<dbReference type="RefSeq" id="WP_160180594.1">
    <property type="nucleotide sequence ID" value="NZ_CP047656.1"/>
</dbReference>
<dbReference type="InterPro" id="IPR037066">
    <property type="entry name" value="Plug_dom_sf"/>
</dbReference>
<feature type="domain" description="TonB-dependent receptor-like beta-barrel" evidence="12">
    <location>
        <begin position="411"/>
        <end position="929"/>
    </location>
</feature>
<evidence type="ECO:0000256" key="9">
    <source>
        <dbReference type="RuleBase" id="RU003357"/>
    </source>
</evidence>
<dbReference type="Gene3D" id="2.40.170.20">
    <property type="entry name" value="TonB-dependent receptor, beta-barrel domain"/>
    <property type="match status" value="1"/>
</dbReference>
<dbReference type="AlphaFoldDB" id="A0A857JKQ9"/>
<keyword evidence="4 8" id="KW-0812">Transmembrane</keyword>
<keyword evidence="15" id="KW-1185">Reference proteome</keyword>
<feature type="chain" id="PRO_5032687485" evidence="11">
    <location>
        <begin position="32"/>
        <end position="964"/>
    </location>
</feature>
<dbReference type="NCBIfam" id="TIGR01782">
    <property type="entry name" value="TonB-Xanth-Caul"/>
    <property type="match status" value="1"/>
</dbReference>
<dbReference type="Pfam" id="PF00593">
    <property type="entry name" value="TonB_dep_Rec_b-barrel"/>
    <property type="match status" value="1"/>
</dbReference>
<dbReference type="InterPro" id="IPR039426">
    <property type="entry name" value="TonB-dep_rcpt-like"/>
</dbReference>
<gene>
    <name evidence="14" type="ORF">FX988_02740</name>
</gene>
<evidence type="ECO:0000256" key="2">
    <source>
        <dbReference type="ARBA" id="ARBA00022448"/>
    </source>
</evidence>
<dbReference type="InterPro" id="IPR000531">
    <property type="entry name" value="Beta-barrel_TonB"/>
</dbReference>
<organism evidence="14 15">
    <name type="scientific">Paraglaciecola mesophila</name>
    <dbReference type="NCBI Taxonomy" id="197222"/>
    <lineage>
        <taxon>Bacteria</taxon>
        <taxon>Pseudomonadati</taxon>
        <taxon>Pseudomonadota</taxon>
        <taxon>Gammaproteobacteria</taxon>
        <taxon>Alteromonadales</taxon>
        <taxon>Alteromonadaceae</taxon>
        <taxon>Paraglaciecola</taxon>
    </lineage>
</organism>
<dbReference type="Pfam" id="PF07715">
    <property type="entry name" value="Plug"/>
    <property type="match status" value="1"/>
</dbReference>
<dbReference type="PANTHER" id="PTHR40980:SF3">
    <property type="entry name" value="TONB-DEPENDENT RECEPTOR-LIKE BETA-BARREL DOMAIN-CONTAINING PROTEIN"/>
    <property type="match status" value="1"/>
</dbReference>
<keyword evidence="3 8" id="KW-1134">Transmembrane beta strand</keyword>
<dbReference type="OrthoDB" id="8727862at2"/>
<evidence type="ECO:0000256" key="10">
    <source>
        <dbReference type="SAM" id="MobiDB-lite"/>
    </source>
</evidence>
<dbReference type="PANTHER" id="PTHR40980">
    <property type="entry name" value="PLUG DOMAIN-CONTAINING PROTEIN"/>
    <property type="match status" value="1"/>
</dbReference>
<protein>
    <submittedName>
        <fullName evidence="14">Vitamin B12 transporter BtuB</fullName>
    </submittedName>
</protein>
<evidence type="ECO:0000256" key="5">
    <source>
        <dbReference type="ARBA" id="ARBA00023077"/>
    </source>
</evidence>
<feature type="compositionally biased region" description="Basic and acidic residues" evidence="10">
    <location>
        <begin position="707"/>
        <end position="720"/>
    </location>
</feature>
<evidence type="ECO:0000259" key="13">
    <source>
        <dbReference type="Pfam" id="PF07715"/>
    </source>
</evidence>
<feature type="region of interest" description="Disordered" evidence="10">
    <location>
        <begin position="704"/>
        <end position="729"/>
    </location>
</feature>
<comment type="similarity">
    <text evidence="8 9">Belongs to the TonB-dependent receptor family.</text>
</comment>
<dbReference type="KEGG" id="pmes:FX988_02740"/>
<sequence length="964" mass="107149">MNNTSDKIFAKSILSLAVVCGLGIVPAYTMAQQTEDAAQTSDAETEVIQVRGIRASAAENLAIKRLSNAVVDAITAEDIGKFPDKNVADSLQRVPGVVIQRNGGEGSSVSIRGLSPNLTFTQLNGNFIAASGGDPSRSFSYELLPSNLVGSVELFKSSEARLDEGGIGGTVIVHSRKPLDMDKNSGVVSLEYTYADITDKYEPQLSGIYSWKNDDEDFGMLVGFTQQDRTNRTQTSRVNIINQNFLYTERRNGQEIEGGAQGYARQSLVQEVLVEDRERTGIQFTAQWRPTDNLEVGVNYFQFKLGLDSVLNQLEYPEWHDTNQYWTDVFVDAEAEYVTGINYASGVSGQELDTQIPRLNGEYVVEESTSDTVDFFMEYDGGDYRVKFVAGHTEAEGGPTEKFRAAYYSGNTADYWGWRFENENLVTNIDPEMFNRLQAGEGGQADIGATDSSFVGGTQEEDYAQIDTDWYVDWGIVETLRFGLKYRKGSIHRDTRNTYYLDKDFDIAAGEARPGGITLDDDYSRNGGIPLLVDVIASQPLGNLGGSINTNIFPAVNWIAYQNQLESNFQRYTRFEPDFVYEVEEEVKVAYVQADYQWQNFRGNFGVRFVDTVNTNTASDRLEYRLDRVNLEGEDVAQVNGIVRDVIVNPKENSYNHVLPSFNIAWDINDDWVLRGAAAKVISRPDYSDLGQFQTLTYNSSEWEADSSSRPDFDPIRDQEGWTGSGGNSSLRPLESVQYDVSLEYYYGEGSGVSLAVFLKNIDNFVVPFVLDVNSSVPDQTFTLVESGGGTVNVGGDIVVRDFNTAANGTDAESKGLEFSFQHFFENGFGVSGNYTRNITSSATVEADGRTVGESPLTGSSKYQGNLSAFYENDDYSLRVSYNRRGPTIGALAEDWDINRFSDTYDQVDVNASYSINDDITLSASVINLTKSEDYVHLGDDTKARFLTNSYSGRRFFAGINYRF</sequence>
<reference evidence="14 15" key="1">
    <citation type="submission" date="2019-12" db="EMBL/GenBank/DDBJ databases">
        <title>Genome sequencing and assembly of endphytes of Porphyra tenera.</title>
        <authorList>
            <person name="Park J.M."/>
            <person name="Shin R."/>
            <person name="Jo S.H."/>
        </authorList>
    </citation>
    <scope>NUCLEOTIDE SEQUENCE [LARGE SCALE GENOMIC DNA]</scope>
    <source>
        <strain evidence="14 15">GPM4</strain>
    </source>
</reference>
<evidence type="ECO:0000256" key="6">
    <source>
        <dbReference type="ARBA" id="ARBA00023136"/>
    </source>
</evidence>
<evidence type="ECO:0000313" key="14">
    <source>
        <dbReference type="EMBL" id="QHJ12483.1"/>
    </source>
</evidence>
<name>A0A857JKQ9_9ALTE</name>
<evidence type="ECO:0000256" key="4">
    <source>
        <dbReference type="ARBA" id="ARBA00022692"/>
    </source>
</evidence>
<keyword evidence="11" id="KW-0732">Signal</keyword>
<evidence type="ECO:0000256" key="8">
    <source>
        <dbReference type="PROSITE-ProRule" id="PRU01360"/>
    </source>
</evidence>
<keyword evidence="7 8" id="KW-0998">Cell outer membrane</keyword>
<dbReference type="SUPFAM" id="SSF56935">
    <property type="entry name" value="Porins"/>
    <property type="match status" value="1"/>
</dbReference>
<dbReference type="GO" id="GO:0009279">
    <property type="term" value="C:cell outer membrane"/>
    <property type="evidence" value="ECO:0007669"/>
    <property type="project" value="UniProtKB-SubCell"/>
</dbReference>
<proteinExistence type="inferred from homology"/>
<keyword evidence="2 8" id="KW-0813">Transport</keyword>
<evidence type="ECO:0000256" key="11">
    <source>
        <dbReference type="SAM" id="SignalP"/>
    </source>
</evidence>
<dbReference type="PROSITE" id="PS52016">
    <property type="entry name" value="TONB_DEPENDENT_REC_3"/>
    <property type="match status" value="1"/>
</dbReference>
<evidence type="ECO:0000259" key="12">
    <source>
        <dbReference type="Pfam" id="PF00593"/>
    </source>
</evidence>
<dbReference type="InterPro" id="IPR012910">
    <property type="entry name" value="Plug_dom"/>
</dbReference>
<feature type="domain" description="TonB-dependent receptor plug" evidence="13">
    <location>
        <begin position="68"/>
        <end position="170"/>
    </location>
</feature>
<keyword evidence="6 8" id="KW-0472">Membrane</keyword>
<accession>A0A857JKQ9</accession>
<dbReference type="InterPro" id="IPR010104">
    <property type="entry name" value="TonB_rcpt_bac"/>
</dbReference>
<evidence type="ECO:0000256" key="7">
    <source>
        <dbReference type="ARBA" id="ARBA00023237"/>
    </source>
</evidence>
<feature type="signal peptide" evidence="11">
    <location>
        <begin position="1"/>
        <end position="31"/>
    </location>
</feature>
<dbReference type="EMBL" id="CP047656">
    <property type="protein sequence ID" value="QHJ12483.1"/>
    <property type="molecule type" value="Genomic_DNA"/>
</dbReference>
<dbReference type="Proteomes" id="UP000464524">
    <property type="component" value="Chromosome"/>
</dbReference>
<keyword evidence="5 9" id="KW-0798">TonB box</keyword>